<dbReference type="NCBIfam" id="TIGR02595">
    <property type="entry name" value="PEP_CTERM"/>
    <property type="match status" value="1"/>
</dbReference>
<name>A0ABS0MZK8_9SPHN</name>
<dbReference type="Pfam" id="PF07589">
    <property type="entry name" value="PEP-CTERM"/>
    <property type="match status" value="1"/>
</dbReference>
<dbReference type="RefSeq" id="WP_197919842.1">
    <property type="nucleotide sequence ID" value="NZ_CAWPTA010000006.1"/>
</dbReference>
<proteinExistence type="predicted"/>
<sequence>MKLKLALSSAALALATIATPAHADVLDYDVSNATNQTGCSHGLWVNSLRSGCDRRFSFQDDVTFSVDTHAGTGTFSGTAINAQGEVATLDLSLSGLIDTLDGTGFDYKARGGPYDPSVQDYFTSAMGTITVAGITYTLNPSDPFAGDTVFQFGIGANDKTMDFGGSSWLNMLDPHLNSIPHFDINFDLTHVPGTPVPAPAGLLLFGLGIAGAWGIRRRKQLAAA</sequence>
<evidence type="ECO:0000256" key="2">
    <source>
        <dbReference type="SAM" id="SignalP"/>
    </source>
</evidence>
<keyword evidence="5" id="KW-1185">Reference proteome</keyword>
<comment type="caution">
    <text evidence="4">The sequence shown here is derived from an EMBL/GenBank/DDBJ whole genome shotgun (WGS) entry which is preliminary data.</text>
</comment>
<dbReference type="EMBL" id="JAEANY010000001">
    <property type="protein sequence ID" value="MBH5321151.1"/>
    <property type="molecule type" value="Genomic_DNA"/>
</dbReference>
<feature type="domain" description="Ice-binding protein C-terminal" evidence="3">
    <location>
        <begin position="195"/>
        <end position="218"/>
    </location>
</feature>
<keyword evidence="1" id="KW-0812">Transmembrane</keyword>
<evidence type="ECO:0000313" key="5">
    <source>
        <dbReference type="Proteomes" id="UP000602442"/>
    </source>
</evidence>
<feature type="chain" id="PRO_5047289127" evidence="2">
    <location>
        <begin position="24"/>
        <end position="224"/>
    </location>
</feature>
<evidence type="ECO:0000256" key="1">
    <source>
        <dbReference type="SAM" id="Phobius"/>
    </source>
</evidence>
<evidence type="ECO:0000259" key="3">
    <source>
        <dbReference type="Pfam" id="PF07589"/>
    </source>
</evidence>
<organism evidence="4 5">
    <name type="scientific">Aurantiacibacter sediminis</name>
    <dbReference type="NCBI Taxonomy" id="2793064"/>
    <lineage>
        <taxon>Bacteria</taxon>
        <taxon>Pseudomonadati</taxon>
        <taxon>Pseudomonadota</taxon>
        <taxon>Alphaproteobacteria</taxon>
        <taxon>Sphingomonadales</taxon>
        <taxon>Erythrobacteraceae</taxon>
        <taxon>Aurantiacibacter</taxon>
    </lineage>
</organism>
<dbReference type="Proteomes" id="UP000602442">
    <property type="component" value="Unassembled WGS sequence"/>
</dbReference>
<evidence type="ECO:0000313" key="4">
    <source>
        <dbReference type="EMBL" id="MBH5321151.1"/>
    </source>
</evidence>
<feature type="signal peptide" evidence="2">
    <location>
        <begin position="1"/>
        <end position="23"/>
    </location>
</feature>
<protein>
    <submittedName>
        <fullName evidence="4">PEP-CTERM sorting domain-containing protein</fullName>
    </submittedName>
</protein>
<accession>A0ABS0MZK8</accession>
<keyword evidence="1" id="KW-1133">Transmembrane helix</keyword>
<reference evidence="4 5" key="1">
    <citation type="submission" date="2020-11" db="EMBL/GenBank/DDBJ databases">
        <title>Erythrobacter sediminis sp. nov., a marine bacterium from a tidal flat of Garorim Bay.</title>
        <authorList>
            <person name="Kim D."/>
            <person name="Yoo Y."/>
            <person name="Kim J.-J."/>
        </authorList>
    </citation>
    <scope>NUCLEOTIDE SEQUENCE [LARGE SCALE GENOMIC DNA]</scope>
    <source>
        <strain evidence="4 5">JGD-13</strain>
    </source>
</reference>
<feature type="transmembrane region" description="Helical" evidence="1">
    <location>
        <begin position="196"/>
        <end position="215"/>
    </location>
</feature>
<keyword evidence="2" id="KW-0732">Signal</keyword>
<dbReference type="InterPro" id="IPR013424">
    <property type="entry name" value="Ice-binding_C"/>
</dbReference>
<keyword evidence="1" id="KW-0472">Membrane</keyword>
<gene>
    <name evidence="4" type="ORF">I5L03_00970</name>
</gene>